<accession>A0A8X6TZC4</accession>
<comment type="caution">
    <text evidence="1">The sequence shown here is derived from an EMBL/GenBank/DDBJ whole genome shotgun (WGS) entry which is preliminary data.</text>
</comment>
<reference evidence="1" key="1">
    <citation type="submission" date="2020-08" db="EMBL/GenBank/DDBJ databases">
        <title>Multicomponent nature underlies the extraordinary mechanical properties of spider dragline silk.</title>
        <authorList>
            <person name="Kono N."/>
            <person name="Nakamura H."/>
            <person name="Mori M."/>
            <person name="Yoshida Y."/>
            <person name="Ohtoshi R."/>
            <person name="Malay A.D."/>
            <person name="Moran D.A.P."/>
            <person name="Tomita M."/>
            <person name="Numata K."/>
            <person name="Arakawa K."/>
        </authorList>
    </citation>
    <scope>NUCLEOTIDE SEQUENCE</scope>
</reference>
<evidence type="ECO:0000313" key="2">
    <source>
        <dbReference type="Proteomes" id="UP000887013"/>
    </source>
</evidence>
<dbReference type="Proteomes" id="UP000887013">
    <property type="component" value="Unassembled WGS sequence"/>
</dbReference>
<dbReference type="AlphaFoldDB" id="A0A8X6TZC4"/>
<protein>
    <submittedName>
        <fullName evidence="1">Uncharacterized protein</fullName>
    </submittedName>
</protein>
<proteinExistence type="predicted"/>
<organism evidence="1 2">
    <name type="scientific">Nephila pilipes</name>
    <name type="common">Giant wood spider</name>
    <name type="synonym">Nephila maculata</name>
    <dbReference type="NCBI Taxonomy" id="299642"/>
    <lineage>
        <taxon>Eukaryota</taxon>
        <taxon>Metazoa</taxon>
        <taxon>Ecdysozoa</taxon>
        <taxon>Arthropoda</taxon>
        <taxon>Chelicerata</taxon>
        <taxon>Arachnida</taxon>
        <taxon>Araneae</taxon>
        <taxon>Araneomorphae</taxon>
        <taxon>Entelegynae</taxon>
        <taxon>Araneoidea</taxon>
        <taxon>Nephilidae</taxon>
        <taxon>Nephila</taxon>
    </lineage>
</organism>
<sequence>MIRIRVFNPESNNSEVEKEKNRNCSYHGFKIAEDEIYRFLVLTLDEFGRHISEKCSNGKVFKQTPSTMETALHDN</sequence>
<dbReference type="EMBL" id="BMAW01117186">
    <property type="protein sequence ID" value="GFT73868.1"/>
    <property type="molecule type" value="Genomic_DNA"/>
</dbReference>
<name>A0A8X6TZC4_NEPPI</name>
<evidence type="ECO:0000313" key="1">
    <source>
        <dbReference type="EMBL" id="GFT73868.1"/>
    </source>
</evidence>
<keyword evidence="2" id="KW-1185">Reference proteome</keyword>
<gene>
    <name evidence="1" type="ORF">NPIL_460841</name>
</gene>